<proteinExistence type="predicted"/>
<evidence type="ECO:0000313" key="1">
    <source>
        <dbReference type="EMBL" id="KOS38380.1"/>
    </source>
</evidence>
<protein>
    <submittedName>
        <fullName evidence="1">Uncharacterized protein</fullName>
    </submittedName>
</protein>
<organism evidence="1 2">
    <name type="scientific">Penicillium nordicum</name>
    <dbReference type="NCBI Taxonomy" id="229535"/>
    <lineage>
        <taxon>Eukaryota</taxon>
        <taxon>Fungi</taxon>
        <taxon>Dikarya</taxon>
        <taxon>Ascomycota</taxon>
        <taxon>Pezizomycotina</taxon>
        <taxon>Eurotiomycetes</taxon>
        <taxon>Eurotiomycetidae</taxon>
        <taxon>Eurotiales</taxon>
        <taxon>Aspergillaceae</taxon>
        <taxon>Penicillium</taxon>
    </lineage>
</organism>
<evidence type="ECO:0000313" key="2">
    <source>
        <dbReference type="Proteomes" id="UP000037696"/>
    </source>
</evidence>
<sequence>MDNPYKPQKWGISGNFGIITLYIRTRSITSASSSVEKMDVMSTGSCILWKYCILSGVPTAGRCVTMDSIYNKNIRKKNIQQ</sequence>
<gene>
    <name evidence="1" type="ORF">ACN38_g10802</name>
</gene>
<dbReference type="Proteomes" id="UP000037696">
    <property type="component" value="Unassembled WGS sequence"/>
</dbReference>
<accession>A0A0M8P1A8</accession>
<reference evidence="1 2" key="1">
    <citation type="submission" date="2015-08" db="EMBL/GenBank/DDBJ databases">
        <title>Genome sequencing of Penicillium nordicum.</title>
        <authorList>
            <person name="Nguyen H.D."/>
            <person name="Seifert K.A."/>
        </authorList>
    </citation>
    <scope>NUCLEOTIDE SEQUENCE [LARGE SCALE GENOMIC DNA]</scope>
    <source>
        <strain evidence="1 2">DAOMC 185683</strain>
    </source>
</reference>
<comment type="caution">
    <text evidence="1">The sequence shown here is derived from an EMBL/GenBank/DDBJ whole genome shotgun (WGS) entry which is preliminary data.</text>
</comment>
<keyword evidence="2" id="KW-1185">Reference proteome</keyword>
<name>A0A0M8P1A8_9EURO</name>
<dbReference type="EMBL" id="LHQQ01000255">
    <property type="protein sequence ID" value="KOS38380.1"/>
    <property type="molecule type" value="Genomic_DNA"/>
</dbReference>
<dbReference type="AlphaFoldDB" id="A0A0M8P1A8"/>